<protein>
    <submittedName>
        <fullName evidence="3">Hypp9099 protein</fullName>
    </submittedName>
</protein>
<feature type="domain" description="Fe2OG dioxygenase" evidence="2">
    <location>
        <begin position="203"/>
        <end position="312"/>
    </location>
</feature>
<reference evidence="3" key="1">
    <citation type="submission" date="2022-01" db="EMBL/GenBank/DDBJ databases">
        <authorList>
            <person name="Braso-Vives M."/>
        </authorList>
    </citation>
    <scope>NUCLEOTIDE SEQUENCE</scope>
</reference>
<dbReference type="PRINTS" id="PR00682">
    <property type="entry name" value="IPNSYNTHASE"/>
</dbReference>
<dbReference type="FunFam" id="2.60.120.330:FF:000038">
    <property type="entry name" value="Si:dkey-10o6.2"/>
    <property type="match status" value="1"/>
</dbReference>
<dbReference type="Gene3D" id="2.60.120.330">
    <property type="entry name" value="B-lactam Antibiotic, Isopenicillin N Synthase, Chain"/>
    <property type="match status" value="1"/>
</dbReference>
<dbReference type="InterPro" id="IPR027443">
    <property type="entry name" value="IPNS-like_sf"/>
</dbReference>
<comment type="similarity">
    <text evidence="1">Belongs to the iron/ascorbate-dependent oxidoreductase family.</text>
</comment>
<evidence type="ECO:0000313" key="3">
    <source>
        <dbReference type="EMBL" id="CAH1251591.1"/>
    </source>
</evidence>
<dbReference type="OrthoDB" id="288590at2759"/>
<dbReference type="GO" id="GO:0046872">
    <property type="term" value="F:metal ion binding"/>
    <property type="evidence" value="ECO:0007669"/>
    <property type="project" value="UniProtKB-KW"/>
</dbReference>
<dbReference type="InterPro" id="IPR050231">
    <property type="entry name" value="Iron_ascorbate_oxido_reductase"/>
</dbReference>
<organism evidence="3 4">
    <name type="scientific">Branchiostoma lanceolatum</name>
    <name type="common">Common lancelet</name>
    <name type="synonym">Amphioxus lanceolatum</name>
    <dbReference type="NCBI Taxonomy" id="7740"/>
    <lineage>
        <taxon>Eukaryota</taxon>
        <taxon>Metazoa</taxon>
        <taxon>Chordata</taxon>
        <taxon>Cephalochordata</taxon>
        <taxon>Leptocardii</taxon>
        <taxon>Amphioxiformes</taxon>
        <taxon>Branchiostomatidae</taxon>
        <taxon>Branchiostoma</taxon>
    </lineage>
</organism>
<name>A0A8J9ZED4_BRALA</name>
<keyword evidence="1" id="KW-0408">Iron</keyword>
<dbReference type="InterPro" id="IPR044861">
    <property type="entry name" value="IPNS-like_FE2OG_OXY"/>
</dbReference>
<gene>
    <name evidence="3" type="primary">Hypp9099</name>
    <name evidence="3" type="ORF">BLAG_LOCUS11933</name>
</gene>
<dbReference type="AlphaFoldDB" id="A0A8J9ZED4"/>
<keyword evidence="1" id="KW-0560">Oxidoreductase</keyword>
<accession>A0A8J9ZED4</accession>
<dbReference type="Proteomes" id="UP000838412">
    <property type="component" value="Chromosome 19"/>
</dbReference>
<dbReference type="Pfam" id="PF14226">
    <property type="entry name" value="DIOX_N"/>
    <property type="match status" value="1"/>
</dbReference>
<dbReference type="GO" id="GO:0016491">
    <property type="term" value="F:oxidoreductase activity"/>
    <property type="evidence" value="ECO:0007669"/>
    <property type="project" value="UniProtKB-KW"/>
</dbReference>
<dbReference type="EMBL" id="OV696704">
    <property type="protein sequence ID" value="CAH1251591.1"/>
    <property type="molecule type" value="Genomic_DNA"/>
</dbReference>
<proteinExistence type="inferred from homology"/>
<dbReference type="Pfam" id="PF03171">
    <property type="entry name" value="2OG-FeII_Oxy"/>
    <property type="match status" value="1"/>
</dbReference>
<keyword evidence="1" id="KW-0479">Metal-binding</keyword>
<keyword evidence="4" id="KW-1185">Reference proteome</keyword>
<sequence>MALPVDVRTAFQPAGHQVTSNSSITTMEGHIPVVDFDPYGLSKDNVNEADLQPLADKLVHTFATVGFVYLVNTGIQRSESEELFGVADRFFDLPLDVKEKYARPQDKTRNRHGWVCVARESPIPLYRSNLETLGNLKEAFDINMPLSEGQTWPTEVPEFKDKVVTFYEKCRRLDMRILELIGRGLHIPDVPGFLSMFKFMGRGANSTTLSALRYPPVPDDVNEKQMRCGEHTDWGAVTLLFQDGVPGLEVMNKEGDYKPAPYVPGSVLVNIGDMLQRWSGDKLVSTKHRVVMPESEADRKSFRRSIAFFTHPDEDTRLVCLDGSNKYDPITAKHHDTRLVCLDGSNKYDPITAKQHVQQKLNWSYLDT</sequence>
<evidence type="ECO:0000313" key="4">
    <source>
        <dbReference type="Proteomes" id="UP000838412"/>
    </source>
</evidence>
<dbReference type="SUPFAM" id="SSF51197">
    <property type="entry name" value="Clavaminate synthase-like"/>
    <property type="match status" value="1"/>
</dbReference>
<dbReference type="InterPro" id="IPR026992">
    <property type="entry name" value="DIOX_N"/>
</dbReference>
<evidence type="ECO:0000256" key="1">
    <source>
        <dbReference type="RuleBase" id="RU003682"/>
    </source>
</evidence>
<dbReference type="InterPro" id="IPR005123">
    <property type="entry name" value="Oxoglu/Fe-dep_dioxygenase_dom"/>
</dbReference>
<dbReference type="PROSITE" id="PS51471">
    <property type="entry name" value="FE2OG_OXY"/>
    <property type="match status" value="1"/>
</dbReference>
<evidence type="ECO:0000259" key="2">
    <source>
        <dbReference type="PROSITE" id="PS51471"/>
    </source>
</evidence>
<dbReference type="PANTHER" id="PTHR47990">
    <property type="entry name" value="2-OXOGLUTARATE (2OG) AND FE(II)-DEPENDENT OXYGENASE SUPERFAMILY PROTEIN-RELATED"/>
    <property type="match status" value="1"/>
</dbReference>